<evidence type="ECO:0000256" key="8">
    <source>
        <dbReference type="ARBA" id="ARBA00023242"/>
    </source>
</evidence>
<accession>A0AAV6P241</accession>
<feature type="compositionally biased region" description="Polar residues" evidence="10">
    <location>
        <begin position="388"/>
        <end position="410"/>
    </location>
</feature>
<evidence type="ECO:0000256" key="3">
    <source>
        <dbReference type="ARBA" id="ARBA00022737"/>
    </source>
</evidence>
<keyword evidence="13" id="KW-1185">Reference proteome</keyword>
<feature type="compositionally biased region" description="Polar residues" evidence="10">
    <location>
        <begin position="638"/>
        <end position="650"/>
    </location>
</feature>
<dbReference type="EMBL" id="JAGKQH010000002">
    <property type="protein sequence ID" value="KAG6605390.1"/>
    <property type="molecule type" value="Genomic_DNA"/>
</dbReference>
<dbReference type="GO" id="GO:0046872">
    <property type="term" value="F:metal ion binding"/>
    <property type="evidence" value="ECO:0007669"/>
    <property type="project" value="UniProtKB-KW"/>
</dbReference>
<feature type="compositionally biased region" description="Low complexity" evidence="10">
    <location>
        <begin position="479"/>
        <end position="490"/>
    </location>
</feature>
<comment type="subcellular location">
    <subcellularLocation>
        <location evidence="1">Nucleus</location>
    </subcellularLocation>
</comment>
<gene>
    <name evidence="12" type="primary">WRKY24-2</name>
    <name evidence="12" type="ORF">SDJN03_02707</name>
</gene>
<keyword evidence="2" id="KW-0479">Metal-binding</keyword>
<keyword evidence="3" id="KW-0677">Repeat</keyword>
<feature type="compositionally biased region" description="Basic and acidic residues" evidence="10">
    <location>
        <begin position="531"/>
        <end position="540"/>
    </location>
</feature>
<protein>
    <submittedName>
        <fullName evidence="12">WRKY transcription factor WRKY24</fullName>
    </submittedName>
</protein>
<evidence type="ECO:0000256" key="7">
    <source>
        <dbReference type="ARBA" id="ARBA00023163"/>
    </source>
</evidence>
<sequence length="692" mass="76585">MNSPSGQSRQHLPAPRNRGKFQSEAERLSADVGGLEASLFQMVNDHQYASLKLRENSEKAKKDAIQKAVRVSDLLVDAVNGGVQESFVNQKLIELEIRALSTTITRFMKQTDQWLAATHALNTAVKEIGDFENWIKTIDFDLLVAKELTVLSFTELIPVQHIQMETPVETWSTSVPNLAATSLTLFWSLVLHLGSIKIPLLLGDDGYQEMHENDDGRNRTCSLEMKPRGRSENKIGKISCSTRSNSNFHARVEEDPTDGRPRLPESTAPPISSKFSSTPNPNSPFLSAMSQPLFSPSSFFTIPPGISPTQLLDSPVLLTSSNFQASPTTGAISTSHHQKNMKQEQHNLAEFSFPRTNPTKSSSSSSIMFQSSSMQQNQAWVSQAAFNFPPETTVNGGSKSDQHPQSQPKNRASDDGYNWRKYGQKLVKGSENPRSYYKCTHPTCPVRKQVEKSLNGQITEIVYKSKHNHPKPEFPRRLSSASSSSSSSSSWLSQALPQTMAVEPKHSMASDSVPTPENSSTMIGDDDSDELDAKRWKSESENEIISVAGGKTVREQRVVVQTISRVDKLDDGYWWRKYGQKVVKGNPNPRSYYKCTYAGCGVRKHIERASHDLKAVITTYEGKHNHEIPAARGGGSRPVSNNHGNDNGHASNGGSGDIWPSSEVSCGDDGFSNMLWRTKEDAADEIFRSLLD</sequence>
<evidence type="ECO:0000256" key="10">
    <source>
        <dbReference type="SAM" id="MobiDB-lite"/>
    </source>
</evidence>
<dbReference type="FunFam" id="2.20.25.80:FF:000006">
    <property type="entry name" value="WRKY transcription factor"/>
    <property type="match status" value="1"/>
</dbReference>
<keyword evidence="5" id="KW-0805">Transcription regulation</keyword>
<feature type="compositionally biased region" description="Polar residues" evidence="10">
    <location>
        <begin position="269"/>
        <end position="280"/>
    </location>
</feature>
<feature type="non-terminal residue" evidence="12">
    <location>
        <position position="1"/>
    </location>
</feature>
<comment type="similarity">
    <text evidence="9">Belongs to the WRKY group I family.</text>
</comment>
<evidence type="ECO:0000256" key="2">
    <source>
        <dbReference type="ARBA" id="ARBA00022723"/>
    </source>
</evidence>
<dbReference type="SMART" id="SM00774">
    <property type="entry name" value="WRKY"/>
    <property type="match status" value="2"/>
</dbReference>
<feature type="region of interest" description="Disordered" evidence="10">
    <location>
        <begin position="463"/>
        <end position="541"/>
    </location>
</feature>
<feature type="region of interest" description="Disordered" evidence="10">
    <location>
        <begin position="1"/>
        <end position="27"/>
    </location>
</feature>
<reference evidence="12 13" key="1">
    <citation type="journal article" date="2021" name="Hortic Res">
        <title>The domestication of Cucurbita argyrosperma as revealed by the genome of its wild relative.</title>
        <authorList>
            <person name="Barrera-Redondo J."/>
            <person name="Sanchez-de la Vega G."/>
            <person name="Aguirre-Liguori J.A."/>
            <person name="Castellanos-Morales G."/>
            <person name="Gutierrez-Guerrero Y.T."/>
            <person name="Aguirre-Dugua X."/>
            <person name="Aguirre-Planter E."/>
            <person name="Tenaillon M.I."/>
            <person name="Lira-Saade R."/>
            <person name="Eguiarte L.E."/>
        </authorList>
    </citation>
    <scope>NUCLEOTIDE SEQUENCE [LARGE SCALE GENOMIC DNA]</scope>
    <source>
        <strain evidence="12">JBR-2021</strain>
    </source>
</reference>
<evidence type="ECO:0000313" key="13">
    <source>
        <dbReference type="Proteomes" id="UP000685013"/>
    </source>
</evidence>
<evidence type="ECO:0000259" key="11">
    <source>
        <dbReference type="PROSITE" id="PS50811"/>
    </source>
</evidence>
<feature type="compositionally biased region" description="Basic and acidic residues" evidence="10">
    <location>
        <begin position="250"/>
        <end position="263"/>
    </location>
</feature>
<dbReference type="Proteomes" id="UP000685013">
    <property type="component" value="Chromosome 2"/>
</dbReference>
<feature type="region of interest" description="Disordered" evidence="10">
    <location>
        <begin position="247"/>
        <end position="280"/>
    </location>
</feature>
<organism evidence="12 13">
    <name type="scientific">Cucurbita argyrosperma subsp. sororia</name>
    <dbReference type="NCBI Taxonomy" id="37648"/>
    <lineage>
        <taxon>Eukaryota</taxon>
        <taxon>Viridiplantae</taxon>
        <taxon>Streptophyta</taxon>
        <taxon>Embryophyta</taxon>
        <taxon>Tracheophyta</taxon>
        <taxon>Spermatophyta</taxon>
        <taxon>Magnoliopsida</taxon>
        <taxon>eudicotyledons</taxon>
        <taxon>Gunneridae</taxon>
        <taxon>Pentapetalae</taxon>
        <taxon>rosids</taxon>
        <taxon>fabids</taxon>
        <taxon>Cucurbitales</taxon>
        <taxon>Cucurbitaceae</taxon>
        <taxon>Cucurbiteae</taxon>
        <taxon>Cucurbita</taxon>
    </lineage>
</organism>
<feature type="compositionally biased region" description="Polar residues" evidence="10">
    <location>
        <begin position="509"/>
        <end position="522"/>
    </location>
</feature>
<dbReference type="PROSITE" id="PS50811">
    <property type="entry name" value="WRKY"/>
    <property type="match status" value="2"/>
</dbReference>
<dbReference type="PANTHER" id="PTHR31221:SF1">
    <property type="entry name" value="WRKY TRANSCRIPTION FACTOR 33-RELATED"/>
    <property type="match status" value="1"/>
</dbReference>
<evidence type="ECO:0000313" key="12">
    <source>
        <dbReference type="EMBL" id="KAG6605390.1"/>
    </source>
</evidence>
<feature type="region of interest" description="Disordered" evidence="10">
    <location>
        <begin position="388"/>
        <end position="418"/>
    </location>
</feature>
<evidence type="ECO:0000256" key="4">
    <source>
        <dbReference type="ARBA" id="ARBA00022833"/>
    </source>
</evidence>
<dbReference type="GO" id="GO:0043565">
    <property type="term" value="F:sequence-specific DNA binding"/>
    <property type="evidence" value="ECO:0007669"/>
    <property type="project" value="InterPro"/>
</dbReference>
<dbReference type="InterPro" id="IPR044810">
    <property type="entry name" value="WRKY_plant"/>
</dbReference>
<evidence type="ECO:0000256" key="9">
    <source>
        <dbReference type="ARBA" id="ARBA00061157"/>
    </source>
</evidence>
<feature type="region of interest" description="Disordered" evidence="10">
    <location>
        <begin position="624"/>
        <end position="659"/>
    </location>
</feature>
<evidence type="ECO:0000256" key="1">
    <source>
        <dbReference type="ARBA" id="ARBA00004123"/>
    </source>
</evidence>
<keyword evidence="6" id="KW-0238">DNA-binding</keyword>
<keyword evidence="7" id="KW-0804">Transcription</keyword>
<dbReference type="AlphaFoldDB" id="A0AAV6P241"/>
<proteinExistence type="inferred from homology"/>
<dbReference type="FunFam" id="2.20.25.80:FF:000003">
    <property type="entry name" value="WRKY transcription factor 57"/>
    <property type="match status" value="1"/>
</dbReference>
<comment type="caution">
    <text evidence="12">The sequence shown here is derived from an EMBL/GenBank/DDBJ whole genome shotgun (WGS) entry which is preliminary data.</text>
</comment>
<evidence type="ECO:0000256" key="6">
    <source>
        <dbReference type="ARBA" id="ARBA00023125"/>
    </source>
</evidence>
<keyword evidence="4" id="KW-0862">Zinc</keyword>
<dbReference type="GO" id="GO:0005634">
    <property type="term" value="C:nucleus"/>
    <property type="evidence" value="ECO:0007669"/>
    <property type="project" value="UniProtKB-SubCell"/>
</dbReference>
<dbReference type="InterPro" id="IPR003657">
    <property type="entry name" value="WRKY_dom"/>
</dbReference>
<dbReference type="Pfam" id="PF03106">
    <property type="entry name" value="WRKY"/>
    <property type="match status" value="2"/>
</dbReference>
<evidence type="ECO:0000256" key="5">
    <source>
        <dbReference type="ARBA" id="ARBA00023015"/>
    </source>
</evidence>
<dbReference type="Pfam" id="PF06320">
    <property type="entry name" value="GCN5L1"/>
    <property type="match status" value="1"/>
</dbReference>
<feature type="domain" description="WRKY" evidence="11">
    <location>
        <begin position="414"/>
        <end position="472"/>
    </location>
</feature>
<name>A0AAV6P241_9ROSI</name>
<dbReference type="GO" id="GO:0003700">
    <property type="term" value="F:DNA-binding transcription factor activity"/>
    <property type="evidence" value="ECO:0007669"/>
    <property type="project" value="InterPro"/>
</dbReference>
<feature type="domain" description="WRKY" evidence="11">
    <location>
        <begin position="564"/>
        <end position="629"/>
    </location>
</feature>
<dbReference type="PANTHER" id="PTHR31221">
    <property type="entry name" value="WRKY TRANSCRIPTION FACTOR PROTEIN 1-RELATED"/>
    <property type="match status" value="1"/>
</dbReference>
<keyword evidence="8" id="KW-0539">Nucleus</keyword>
<feature type="compositionally biased region" description="Polar residues" evidence="10">
    <location>
        <begin position="1"/>
        <end position="10"/>
    </location>
</feature>